<dbReference type="PANTHER" id="PTHR34108">
    <property type="entry name" value="SEPTUM SITE-DETERMINING PROTEIN MINC"/>
    <property type="match status" value="1"/>
</dbReference>
<protein>
    <submittedName>
        <fullName evidence="5">Septum site-determining protein MinC</fullName>
    </submittedName>
</protein>
<comment type="caution">
    <text evidence="5">The sequence shown here is derived from an EMBL/GenBank/DDBJ whole genome shotgun (WGS) entry which is preliminary data.</text>
</comment>
<sequence length="101" mass="10759">MRSGQRVYARGRDLVVTAMVGAGAELIADGCVHVYGALRGRAVAGARGEMGARVFCQDFHAELVSIAGVFRVFETLPPELAGKPVQAWLDGDALRFERLGA</sequence>
<dbReference type="GO" id="GO:0000902">
    <property type="term" value="P:cell morphogenesis"/>
    <property type="evidence" value="ECO:0007669"/>
    <property type="project" value="InterPro"/>
</dbReference>
<dbReference type="InterPro" id="IPR036145">
    <property type="entry name" value="MinC_C_sf"/>
</dbReference>
<dbReference type="InterPro" id="IPR016098">
    <property type="entry name" value="CAP/MinC_C"/>
</dbReference>
<dbReference type="GO" id="GO:1901891">
    <property type="term" value="P:regulation of cell septum assembly"/>
    <property type="evidence" value="ECO:0007669"/>
    <property type="project" value="InterPro"/>
</dbReference>
<dbReference type="InterPro" id="IPR005526">
    <property type="entry name" value="Septum_form_inhib_MinC_C"/>
</dbReference>
<evidence type="ECO:0000256" key="3">
    <source>
        <dbReference type="ARBA" id="ARBA00023306"/>
    </source>
</evidence>
<keyword evidence="2" id="KW-0717">Septation</keyword>
<proteinExistence type="predicted"/>
<evidence type="ECO:0000259" key="4">
    <source>
        <dbReference type="Pfam" id="PF03775"/>
    </source>
</evidence>
<evidence type="ECO:0000256" key="1">
    <source>
        <dbReference type="ARBA" id="ARBA00022618"/>
    </source>
</evidence>
<dbReference type="InterPro" id="IPR013033">
    <property type="entry name" value="MinC"/>
</dbReference>
<organism evidence="5">
    <name type="scientific">mine drainage metagenome</name>
    <dbReference type="NCBI Taxonomy" id="410659"/>
    <lineage>
        <taxon>unclassified sequences</taxon>
        <taxon>metagenomes</taxon>
        <taxon>ecological metagenomes</taxon>
    </lineage>
</organism>
<keyword evidence="1" id="KW-0132">Cell division</keyword>
<dbReference type="GO" id="GO:0000917">
    <property type="term" value="P:division septum assembly"/>
    <property type="evidence" value="ECO:0007669"/>
    <property type="project" value="UniProtKB-KW"/>
</dbReference>
<keyword evidence="3" id="KW-0131">Cell cycle</keyword>
<reference evidence="5" key="2">
    <citation type="journal article" date="2014" name="ISME J.">
        <title>Microbial stratification in low pH oxic and suboxic macroscopic growths along an acid mine drainage.</title>
        <authorList>
            <person name="Mendez-Garcia C."/>
            <person name="Mesa V."/>
            <person name="Sprenger R.R."/>
            <person name="Richter M."/>
            <person name="Diez M.S."/>
            <person name="Solano J."/>
            <person name="Bargiela R."/>
            <person name="Golyshina O.V."/>
            <person name="Manteca A."/>
            <person name="Ramos J.L."/>
            <person name="Gallego J.R."/>
            <person name="Llorente I."/>
            <person name="Martins Dos Santos V.A."/>
            <person name="Jensen O.N."/>
            <person name="Pelaez A.I."/>
            <person name="Sanchez J."/>
            <person name="Ferrer M."/>
        </authorList>
    </citation>
    <scope>NUCLEOTIDE SEQUENCE</scope>
</reference>
<feature type="domain" description="Septum formation inhibitor MinC C-terminal" evidence="4">
    <location>
        <begin position="1"/>
        <end position="96"/>
    </location>
</feature>
<dbReference type="Gene3D" id="2.160.20.70">
    <property type="match status" value="1"/>
</dbReference>
<evidence type="ECO:0000313" key="5">
    <source>
        <dbReference type="EMBL" id="EQD61551.1"/>
    </source>
</evidence>
<dbReference type="SUPFAM" id="SSF63848">
    <property type="entry name" value="Cell-division inhibitor MinC, C-terminal domain"/>
    <property type="match status" value="1"/>
</dbReference>
<dbReference type="NCBIfam" id="TIGR01222">
    <property type="entry name" value="minC"/>
    <property type="match status" value="1"/>
</dbReference>
<dbReference type="AlphaFoldDB" id="T1ALS5"/>
<accession>T1ALS5</accession>
<name>T1ALS5_9ZZZZ</name>
<dbReference type="PANTHER" id="PTHR34108:SF1">
    <property type="entry name" value="SEPTUM SITE-DETERMINING PROTEIN MINC"/>
    <property type="match status" value="1"/>
</dbReference>
<evidence type="ECO:0000256" key="2">
    <source>
        <dbReference type="ARBA" id="ARBA00023210"/>
    </source>
</evidence>
<dbReference type="EMBL" id="AUZZ01002137">
    <property type="protein sequence ID" value="EQD61551.1"/>
    <property type="molecule type" value="Genomic_DNA"/>
</dbReference>
<gene>
    <name evidence="5" type="ORF">B2A_03197</name>
</gene>
<dbReference type="Pfam" id="PF03775">
    <property type="entry name" value="MinC_C"/>
    <property type="match status" value="1"/>
</dbReference>
<reference evidence="5" key="1">
    <citation type="submission" date="2013-08" db="EMBL/GenBank/DDBJ databases">
        <authorList>
            <person name="Mendez C."/>
            <person name="Richter M."/>
            <person name="Ferrer M."/>
            <person name="Sanchez J."/>
        </authorList>
    </citation>
    <scope>NUCLEOTIDE SEQUENCE</scope>
</reference>